<accession>A0A819ZE09</accession>
<gene>
    <name evidence="2" type="ORF">OXD698_LOCUS39269</name>
</gene>
<comment type="caution">
    <text evidence="2">The sequence shown here is derived from an EMBL/GenBank/DDBJ whole genome shotgun (WGS) entry which is preliminary data.</text>
</comment>
<feature type="transmembrane region" description="Helical" evidence="1">
    <location>
        <begin position="602"/>
        <end position="620"/>
    </location>
</feature>
<keyword evidence="1" id="KW-0812">Transmembrane</keyword>
<reference evidence="2" key="1">
    <citation type="submission" date="2021-02" db="EMBL/GenBank/DDBJ databases">
        <authorList>
            <person name="Nowell W R."/>
        </authorList>
    </citation>
    <scope>NUCLEOTIDE SEQUENCE</scope>
</reference>
<evidence type="ECO:0000313" key="3">
    <source>
        <dbReference type="Proteomes" id="UP000663844"/>
    </source>
</evidence>
<dbReference type="AlphaFoldDB" id="A0A819ZE09"/>
<dbReference type="EMBL" id="CAJOAZ010007882">
    <property type="protein sequence ID" value="CAF4172766.1"/>
    <property type="molecule type" value="Genomic_DNA"/>
</dbReference>
<feature type="transmembrane region" description="Helical" evidence="1">
    <location>
        <begin position="509"/>
        <end position="527"/>
    </location>
</feature>
<evidence type="ECO:0000313" key="2">
    <source>
        <dbReference type="EMBL" id="CAF4172766.1"/>
    </source>
</evidence>
<name>A0A819ZE09_9BILA</name>
<feature type="non-terminal residue" evidence="2">
    <location>
        <position position="1"/>
    </location>
</feature>
<evidence type="ECO:0000256" key="1">
    <source>
        <dbReference type="SAM" id="Phobius"/>
    </source>
</evidence>
<feature type="non-terminal residue" evidence="2">
    <location>
        <position position="871"/>
    </location>
</feature>
<sequence length="871" mass="99614">VTPLLQLTQIITQSDAMVSGLNTNVLFRVVHSSSISEKQRISSTCTGDRELYNPKLVRICDHIGSVTPAGFYSEPFDKIALYHDQWPMNSSFRPIAVSTVDGFFGGCTALNATLASTFDCLYNIKCLENLTDYFPNLTKMRLNWSDSVLTSISIVILVVFTLLNTRTITATESSPSLDKYKDLQSEYPNTTKCPCSHSENRHETFVSFYHRLHQVCSSDFVNDSWISMLALLGSDKDVFDWEHSAASRFRLISNLCQLAQKTINDTVQRLSTRSFITPNSLTEYNLKSQLETILAKFDQSIIMQFNILINTMHLLIEVDQPFSNSENVALKQNRCYNSDGGRERIQYGFLFKDLTTHASSDYRCFCVTEFDCTHSMKYLLYNGTHYEAEPRIDPVPGAIRACFIIDSVLLSTLEYLYVPECLSSILHIVNASWAYNKNVTKIPYFNPRPLIHDTMTSRFPPKAPFSTLVKEMMIEEWNQTFSFEKYYNACAPNYCKYSYEESTQSFIEVIIKVVSTISGLTMVLRLITNQLMKLIFRLFKPKVQRQEQDRLRLPDRIEIILRKIPSGLCGILSNLNLFPLHTFGSNIDRVRAKYLGQLTTRLYIVLLIIGLAILILYSVVKPPVKTETIEKPSFDVYERLIQDYKDTLRCPCTFISSTYDQYITMKPKFHQICTSSFVSNKWRHIRDPSIYTKKDYRLFLSSHLQFLTGLCNQSIQSVDASVYQFLSSLFITPELLSKVDFNKRIDLRIEQGKESAPRMFTHLLRLLRDTNHGNAIISGFGTNFEYIDPFYSAPSYIVDIKAINYDGCSCGLYANCTIQATLVDGYYSSENVPIMGLKMGCTPTESFLASNLACFYNSSCIKLIYDSTNYD</sequence>
<proteinExistence type="predicted"/>
<protein>
    <submittedName>
        <fullName evidence="2">Uncharacterized protein</fullName>
    </submittedName>
</protein>
<keyword evidence="1" id="KW-0472">Membrane</keyword>
<organism evidence="2 3">
    <name type="scientific">Adineta steineri</name>
    <dbReference type="NCBI Taxonomy" id="433720"/>
    <lineage>
        <taxon>Eukaryota</taxon>
        <taxon>Metazoa</taxon>
        <taxon>Spiralia</taxon>
        <taxon>Gnathifera</taxon>
        <taxon>Rotifera</taxon>
        <taxon>Eurotatoria</taxon>
        <taxon>Bdelloidea</taxon>
        <taxon>Adinetida</taxon>
        <taxon>Adinetidae</taxon>
        <taxon>Adineta</taxon>
    </lineage>
</organism>
<dbReference type="Proteomes" id="UP000663844">
    <property type="component" value="Unassembled WGS sequence"/>
</dbReference>
<keyword evidence="1" id="KW-1133">Transmembrane helix</keyword>